<dbReference type="Pfam" id="PF21906">
    <property type="entry name" value="WHD_NrtR"/>
    <property type="match status" value="1"/>
</dbReference>
<dbReference type="STRING" id="1122997.GCA_000425285_02368"/>
<feature type="domain" description="Nudix hydrolase" evidence="1">
    <location>
        <begin position="18"/>
        <end position="153"/>
    </location>
</feature>
<accession>A0A448NWK0</accession>
<dbReference type="CDD" id="cd18873">
    <property type="entry name" value="NUDIX_NadM_like"/>
    <property type="match status" value="1"/>
</dbReference>
<sequence length="248" mass="27438">MPHVMRAPFRDQRGVAKYRHEVLGVVLRAGPVGSPGRPAELQVLVRRRDREPFAGKFALPSGPVEVTETMEEALARHLREQLGLETLRHCEQLATLSDPGRDPFERTIATAYLGLVPWEDARPRESGARWTAVAELPDLAFDHHLVVGQAVDRLRGKVSYTNIALALAPPEFTMATLRGIYEAVLGREIDVTNLSRVLRRRGQIARVGTLGEAGARGGRPPSTWRFTEDSYRVTDPFAVLGPGRNPTV</sequence>
<organism evidence="2 3">
    <name type="scientific">Acidipropionibacterium jensenii</name>
    <dbReference type="NCBI Taxonomy" id="1749"/>
    <lineage>
        <taxon>Bacteria</taxon>
        <taxon>Bacillati</taxon>
        <taxon>Actinomycetota</taxon>
        <taxon>Actinomycetes</taxon>
        <taxon>Propionibacteriales</taxon>
        <taxon>Propionibacteriaceae</taxon>
        <taxon>Acidipropionibacterium</taxon>
    </lineage>
</organism>
<dbReference type="Pfam" id="PF00293">
    <property type="entry name" value="NUDIX"/>
    <property type="match status" value="1"/>
</dbReference>
<keyword evidence="3" id="KW-1185">Reference proteome</keyword>
<dbReference type="InterPro" id="IPR036388">
    <property type="entry name" value="WH-like_DNA-bd_sf"/>
</dbReference>
<protein>
    <submittedName>
        <fullName evidence="2">Bifunctional nicotinamide mononucleotide adenylyltransferase/ADP-ribose pyrophosphatase</fullName>
    </submittedName>
</protein>
<dbReference type="PANTHER" id="PTHR43736:SF4">
    <property type="entry name" value="SLR1690 PROTEIN"/>
    <property type="match status" value="1"/>
</dbReference>
<dbReference type="Gene3D" id="3.90.79.10">
    <property type="entry name" value="Nucleoside Triphosphate Pyrophosphohydrolase"/>
    <property type="match status" value="1"/>
</dbReference>
<dbReference type="GO" id="GO:0016779">
    <property type="term" value="F:nucleotidyltransferase activity"/>
    <property type="evidence" value="ECO:0007669"/>
    <property type="project" value="UniProtKB-KW"/>
</dbReference>
<proteinExistence type="predicted"/>
<evidence type="ECO:0000259" key="1">
    <source>
        <dbReference type="PROSITE" id="PS51462"/>
    </source>
</evidence>
<dbReference type="InterPro" id="IPR036390">
    <property type="entry name" value="WH_DNA-bd_sf"/>
</dbReference>
<dbReference type="EMBL" id="LR134473">
    <property type="protein sequence ID" value="VEI02320.1"/>
    <property type="molecule type" value="Genomic_DNA"/>
</dbReference>
<gene>
    <name evidence="2" type="ORF">NCTC13652_00493</name>
</gene>
<reference evidence="2 3" key="1">
    <citation type="submission" date="2018-12" db="EMBL/GenBank/DDBJ databases">
        <authorList>
            <consortium name="Pathogen Informatics"/>
        </authorList>
    </citation>
    <scope>NUCLEOTIDE SEQUENCE [LARGE SCALE GENOMIC DNA]</scope>
    <source>
        <strain evidence="2 3">NCTC13652</strain>
    </source>
</reference>
<dbReference type="Gene3D" id="1.10.10.10">
    <property type="entry name" value="Winged helix-like DNA-binding domain superfamily/Winged helix DNA-binding domain"/>
    <property type="match status" value="1"/>
</dbReference>
<evidence type="ECO:0000313" key="3">
    <source>
        <dbReference type="Proteomes" id="UP000277858"/>
    </source>
</evidence>
<keyword evidence="2" id="KW-0808">Transferase</keyword>
<dbReference type="InterPro" id="IPR000086">
    <property type="entry name" value="NUDIX_hydrolase_dom"/>
</dbReference>
<dbReference type="PANTHER" id="PTHR43736">
    <property type="entry name" value="ADP-RIBOSE PYROPHOSPHATASE"/>
    <property type="match status" value="1"/>
</dbReference>
<dbReference type="PROSITE" id="PS51462">
    <property type="entry name" value="NUDIX"/>
    <property type="match status" value="1"/>
</dbReference>
<keyword evidence="2" id="KW-0548">Nucleotidyltransferase</keyword>
<name>A0A448NWK0_9ACTN</name>
<dbReference type="InterPro" id="IPR015797">
    <property type="entry name" value="NUDIX_hydrolase-like_dom_sf"/>
</dbReference>
<dbReference type="Proteomes" id="UP000277858">
    <property type="component" value="Chromosome"/>
</dbReference>
<dbReference type="InterPro" id="IPR054105">
    <property type="entry name" value="WHD_NrtR"/>
</dbReference>
<dbReference type="AlphaFoldDB" id="A0A448NWK0"/>
<dbReference type="SUPFAM" id="SSF46785">
    <property type="entry name" value="Winged helix' DNA-binding domain"/>
    <property type="match status" value="1"/>
</dbReference>
<evidence type="ECO:0000313" key="2">
    <source>
        <dbReference type="EMBL" id="VEI02320.1"/>
    </source>
</evidence>
<dbReference type="SUPFAM" id="SSF55811">
    <property type="entry name" value="Nudix"/>
    <property type="match status" value="1"/>
</dbReference>